<keyword evidence="5 6" id="KW-0472">Membrane</keyword>
<dbReference type="Proteomes" id="UP000008635">
    <property type="component" value="Chromosome"/>
</dbReference>
<dbReference type="GO" id="GO:0043190">
    <property type="term" value="C:ATP-binding cassette (ABC) transporter complex"/>
    <property type="evidence" value="ECO:0007669"/>
    <property type="project" value="TreeGrafter"/>
</dbReference>
<reference evidence="8" key="2">
    <citation type="submission" date="2011-01" db="EMBL/GenBank/DDBJ databases">
        <title>The complete genome of Deinococcus maricopensis DSM 21211.</title>
        <authorList>
            <consortium name="US DOE Joint Genome Institute (JGI-PGF)"/>
            <person name="Lucas S."/>
            <person name="Copeland A."/>
            <person name="Lapidus A."/>
            <person name="Goodwin L."/>
            <person name="Pitluck S."/>
            <person name="Kyrpides N."/>
            <person name="Mavromatis K."/>
            <person name="Pagani I."/>
            <person name="Ivanova N."/>
            <person name="Ovchinnikova G."/>
            <person name="Zeytun A."/>
            <person name="Detter J.C."/>
            <person name="Han C."/>
            <person name="Land M."/>
            <person name="Hauser L."/>
            <person name="Markowitz V."/>
            <person name="Cheng J.-F."/>
            <person name="Hugenholtz P."/>
            <person name="Woyke T."/>
            <person name="Wu D."/>
            <person name="Pukall R."/>
            <person name="Gehrich-Schroeter G."/>
            <person name="Brambilla E."/>
            <person name="Klenk H.-P."/>
            <person name="Eisen J.A."/>
        </authorList>
    </citation>
    <scope>NUCLEOTIDE SEQUENCE [LARGE SCALE GENOMIC DNA]</scope>
    <source>
        <strain evidence="8">DSM 21211 / LMG 22137 / NRRL B-23946 / LB-34</strain>
    </source>
</reference>
<dbReference type="OrthoDB" id="55423at2"/>
<gene>
    <name evidence="7" type="ordered locus">Deima_2881</name>
</gene>
<feature type="transmembrane region" description="Helical" evidence="6">
    <location>
        <begin position="61"/>
        <end position="79"/>
    </location>
</feature>
<accession>E8UBS1</accession>
<feature type="transmembrane region" description="Helical" evidence="6">
    <location>
        <begin position="359"/>
        <end position="376"/>
    </location>
</feature>
<evidence type="ECO:0000256" key="6">
    <source>
        <dbReference type="SAM" id="Phobius"/>
    </source>
</evidence>
<dbReference type="eggNOG" id="COG0795">
    <property type="taxonomic scope" value="Bacteria"/>
</dbReference>
<name>E8UBS1_DEIML</name>
<feature type="transmembrane region" description="Helical" evidence="6">
    <location>
        <begin position="100"/>
        <end position="119"/>
    </location>
</feature>
<evidence type="ECO:0000256" key="1">
    <source>
        <dbReference type="ARBA" id="ARBA00004651"/>
    </source>
</evidence>
<evidence type="ECO:0000313" key="8">
    <source>
        <dbReference type="Proteomes" id="UP000008635"/>
    </source>
</evidence>
<sequence>MILTRYVTRELLPPLLAGTALFTAILSFGYFFVSSQWLKNVPPGLILQWIGAQVPDTLVKVLPMGVVLMVVVAFGRLATERELIAVQSGGISLGRVARPATVIAALVAVLAVWLSLWVAPRLNVEARGLYWDTLTGGGLTTLSGRTTDLGGGLTLYLGGYDSATRRMTGVRVQQWDKDNAELGTLVFARDGTFENNQLQLRDYAVYRVNFAAVRDLEAVSDDPSKLRSAIGDVFTAVNTPPNKDATLTLDTGLSRKETLARYADAIGADSEGWPQLITKLTAPGVKAADRQAARVDLNRKLALPIGNLVLVLAALPFALRYGRTLGTSLGIALLIAVAYYLLFFVGIAVANMLPALPELGVWLANLVFAALGLTLLRRA</sequence>
<evidence type="ECO:0000256" key="5">
    <source>
        <dbReference type="ARBA" id="ARBA00023136"/>
    </source>
</evidence>
<feature type="transmembrane region" description="Helical" evidence="6">
    <location>
        <begin position="12"/>
        <end position="33"/>
    </location>
</feature>
<dbReference type="PANTHER" id="PTHR33529">
    <property type="entry name" value="SLR0882 PROTEIN-RELATED"/>
    <property type="match status" value="1"/>
</dbReference>
<dbReference type="AlphaFoldDB" id="E8UBS1"/>
<feature type="transmembrane region" description="Helical" evidence="6">
    <location>
        <begin position="331"/>
        <end position="353"/>
    </location>
</feature>
<feature type="transmembrane region" description="Helical" evidence="6">
    <location>
        <begin position="301"/>
        <end position="319"/>
    </location>
</feature>
<proteinExistence type="predicted"/>
<comment type="subcellular location">
    <subcellularLocation>
        <location evidence="1">Cell membrane</location>
        <topology evidence="1">Multi-pass membrane protein</topology>
    </subcellularLocation>
</comment>
<reference evidence="7 8" key="1">
    <citation type="journal article" date="2011" name="Stand. Genomic Sci.">
        <title>Complete genome sequence of Deinococcus maricopensis type strain (LB-34).</title>
        <authorList>
            <person name="Pukall R."/>
            <person name="Zeytun A."/>
            <person name="Lucas S."/>
            <person name="Lapidus A."/>
            <person name="Hammon N."/>
            <person name="Deshpande S."/>
            <person name="Nolan M."/>
            <person name="Cheng J.F."/>
            <person name="Pitluck S."/>
            <person name="Liolios K."/>
            <person name="Pagani I."/>
            <person name="Mikhailova N."/>
            <person name="Ivanova N."/>
            <person name="Mavromatis K."/>
            <person name="Pati A."/>
            <person name="Tapia R."/>
            <person name="Han C."/>
            <person name="Goodwin L."/>
            <person name="Chen A."/>
            <person name="Palaniappan K."/>
            <person name="Land M."/>
            <person name="Hauser L."/>
            <person name="Chang Y.J."/>
            <person name="Jeffries C.D."/>
            <person name="Brambilla E.M."/>
            <person name="Rohde M."/>
            <person name="Goker M."/>
            <person name="Detter J.C."/>
            <person name="Woyke T."/>
            <person name="Bristow J."/>
            <person name="Eisen J.A."/>
            <person name="Markowitz V."/>
            <person name="Hugenholtz P."/>
            <person name="Kyrpides N.C."/>
            <person name="Klenk H.P."/>
        </authorList>
    </citation>
    <scope>NUCLEOTIDE SEQUENCE [LARGE SCALE GENOMIC DNA]</scope>
    <source>
        <strain evidence="8">DSM 21211 / LMG 22137 / NRRL B-23946 / LB-34</strain>
    </source>
</reference>
<keyword evidence="2" id="KW-1003">Cell membrane</keyword>
<evidence type="ECO:0000256" key="4">
    <source>
        <dbReference type="ARBA" id="ARBA00022989"/>
    </source>
</evidence>
<keyword evidence="8" id="KW-1185">Reference proteome</keyword>
<evidence type="ECO:0000256" key="3">
    <source>
        <dbReference type="ARBA" id="ARBA00022692"/>
    </source>
</evidence>
<dbReference type="PANTHER" id="PTHR33529:SF2">
    <property type="entry name" value="LIPOPOLYSACCHARIDE EXPORT SYSTEM PERMEASE PROTEIN LPTG"/>
    <property type="match status" value="1"/>
</dbReference>
<organism evidence="7 8">
    <name type="scientific">Deinococcus maricopensis (strain DSM 21211 / LMG 22137 / NRRL B-23946 / LB-34)</name>
    <dbReference type="NCBI Taxonomy" id="709986"/>
    <lineage>
        <taxon>Bacteria</taxon>
        <taxon>Thermotogati</taxon>
        <taxon>Deinococcota</taxon>
        <taxon>Deinococci</taxon>
        <taxon>Deinococcales</taxon>
        <taxon>Deinococcaceae</taxon>
        <taxon>Deinococcus</taxon>
    </lineage>
</organism>
<dbReference type="KEGG" id="dmr:Deima_2881"/>
<evidence type="ECO:0000313" key="7">
    <source>
        <dbReference type="EMBL" id="ADV68510.1"/>
    </source>
</evidence>
<dbReference type="HOGENOM" id="CLU_028799_9_0_0"/>
<dbReference type="EMBL" id="CP002454">
    <property type="protein sequence ID" value="ADV68510.1"/>
    <property type="molecule type" value="Genomic_DNA"/>
</dbReference>
<keyword evidence="4 6" id="KW-1133">Transmembrane helix</keyword>
<protein>
    <submittedName>
        <fullName evidence="7">Permease YjgP/YjgQ family protein</fullName>
    </submittedName>
</protein>
<dbReference type="STRING" id="709986.Deima_2881"/>
<dbReference type="RefSeq" id="WP_013558014.1">
    <property type="nucleotide sequence ID" value="NC_014958.1"/>
</dbReference>
<dbReference type="InterPro" id="IPR005495">
    <property type="entry name" value="LptG/LptF_permease"/>
</dbReference>
<dbReference type="Pfam" id="PF03739">
    <property type="entry name" value="LptF_LptG"/>
    <property type="match status" value="1"/>
</dbReference>
<dbReference type="GO" id="GO:0015920">
    <property type="term" value="P:lipopolysaccharide transport"/>
    <property type="evidence" value="ECO:0007669"/>
    <property type="project" value="TreeGrafter"/>
</dbReference>
<keyword evidence="3 6" id="KW-0812">Transmembrane</keyword>
<evidence type="ECO:0000256" key="2">
    <source>
        <dbReference type="ARBA" id="ARBA00022475"/>
    </source>
</evidence>